<comment type="caution">
    <text evidence="2">The sequence shown here is derived from an EMBL/GenBank/DDBJ whole genome shotgun (WGS) entry which is preliminary data.</text>
</comment>
<accession>A0A834UFL6</accession>
<dbReference type="EMBL" id="JACSDY010000002">
    <property type="protein sequence ID" value="KAF7435908.1"/>
    <property type="molecule type" value="Genomic_DNA"/>
</dbReference>
<gene>
    <name evidence="2" type="ORF">H0235_004099</name>
</gene>
<reference evidence="2" key="1">
    <citation type="journal article" date="2020" name="G3 (Bethesda)">
        <title>High-Quality Assemblies for Three Invasive Social Wasps from the &lt;i&gt;Vespula&lt;/i&gt; Genus.</title>
        <authorList>
            <person name="Harrop T.W.R."/>
            <person name="Guhlin J."/>
            <person name="McLaughlin G.M."/>
            <person name="Permina E."/>
            <person name="Stockwell P."/>
            <person name="Gilligan J."/>
            <person name="Le Lec M.F."/>
            <person name="Gruber M.A.M."/>
            <person name="Quinn O."/>
            <person name="Lovegrove M."/>
            <person name="Duncan E.J."/>
            <person name="Remnant E.J."/>
            <person name="Van Eeckhoven J."/>
            <person name="Graham B."/>
            <person name="Knapp R.A."/>
            <person name="Langford K.W."/>
            <person name="Kronenberg Z."/>
            <person name="Press M.O."/>
            <person name="Eacker S.M."/>
            <person name="Wilson-Rankin E.E."/>
            <person name="Purcell J."/>
            <person name="Lester P.J."/>
            <person name="Dearden P.K."/>
        </authorList>
    </citation>
    <scope>NUCLEOTIDE SEQUENCE</scope>
    <source>
        <strain evidence="2">Volc-1</strain>
    </source>
</reference>
<feature type="compositionally biased region" description="Low complexity" evidence="1">
    <location>
        <begin position="58"/>
        <end position="67"/>
    </location>
</feature>
<evidence type="ECO:0000313" key="3">
    <source>
        <dbReference type="Proteomes" id="UP000600918"/>
    </source>
</evidence>
<proteinExistence type="predicted"/>
<feature type="compositionally biased region" description="Basic and acidic residues" evidence="1">
    <location>
        <begin position="68"/>
        <end position="79"/>
    </location>
</feature>
<dbReference type="Proteomes" id="UP000600918">
    <property type="component" value="Unassembled WGS sequence"/>
</dbReference>
<name>A0A834UFL6_VESPE</name>
<organism evidence="2 3">
    <name type="scientific">Vespula pensylvanica</name>
    <name type="common">Western yellow jacket</name>
    <name type="synonym">Wasp</name>
    <dbReference type="NCBI Taxonomy" id="30213"/>
    <lineage>
        <taxon>Eukaryota</taxon>
        <taxon>Metazoa</taxon>
        <taxon>Ecdysozoa</taxon>
        <taxon>Arthropoda</taxon>
        <taxon>Hexapoda</taxon>
        <taxon>Insecta</taxon>
        <taxon>Pterygota</taxon>
        <taxon>Neoptera</taxon>
        <taxon>Endopterygota</taxon>
        <taxon>Hymenoptera</taxon>
        <taxon>Apocrita</taxon>
        <taxon>Aculeata</taxon>
        <taxon>Vespoidea</taxon>
        <taxon>Vespidae</taxon>
        <taxon>Vespinae</taxon>
        <taxon>Vespula</taxon>
    </lineage>
</organism>
<dbReference type="AlphaFoldDB" id="A0A834UFL6"/>
<keyword evidence="3" id="KW-1185">Reference proteome</keyword>
<protein>
    <submittedName>
        <fullName evidence="2">Uncharacterized protein</fullName>
    </submittedName>
</protein>
<feature type="compositionally biased region" description="Polar residues" evidence="1">
    <location>
        <begin position="43"/>
        <end position="57"/>
    </location>
</feature>
<sequence length="79" mass="9125">MNLPSGFILRAIQKRYMSTLSRRSLNDSTREPIGPKFRAHGSHYSTKNPSGSTPTSLQQPQQQQQQEQRVDTDYYRLTI</sequence>
<evidence type="ECO:0000256" key="1">
    <source>
        <dbReference type="SAM" id="MobiDB-lite"/>
    </source>
</evidence>
<evidence type="ECO:0000313" key="2">
    <source>
        <dbReference type="EMBL" id="KAF7435908.1"/>
    </source>
</evidence>
<feature type="region of interest" description="Disordered" evidence="1">
    <location>
        <begin position="19"/>
        <end position="79"/>
    </location>
</feature>